<comment type="function">
    <text evidence="5">Forms part of the ribosomal stalk, playing a central role in the interaction of the ribosome with GTP-bound translation factors.</text>
</comment>
<dbReference type="PANTHER" id="PTHR11560">
    <property type="entry name" value="39S RIBOSOMAL PROTEIN L10, MITOCHONDRIAL"/>
    <property type="match status" value="1"/>
</dbReference>
<dbReference type="HAMAP" id="MF_00362">
    <property type="entry name" value="Ribosomal_uL10"/>
    <property type="match status" value="1"/>
</dbReference>
<comment type="caution">
    <text evidence="6">The sequence shown here is derived from an EMBL/GenBank/DDBJ whole genome shotgun (WGS) entry which is preliminary data.</text>
</comment>
<comment type="similarity">
    <text evidence="1 5">Belongs to the universal ribosomal protein uL10 family.</text>
</comment>
<name>A0A1F7SCW3_9BACT</name>
<dbReference type="GO" id="GO:0006412">
    <property type="term" value="P:translation"/>
    <property type="evidence" value="ECO:0007669"/>
    <property type="project" value="UniProtKB-UniRule"/>
</dbReference>
<dbReference type="InterPro" id="IPR001790">
    <property type="entry name" value="Ribosomal_uL10"/>
</dbReference>
<evidence type="ECO:0000313" key="6">
    <source>
        <dbReference type="EMBL" id="OGL51615.1"/>
    </source>
</evidence>
<dbReference type="GO" id="GO:1990904">
    <property type="term" value="C:ribonucleoprotein complex"/>
    <property type="evidence" value="ECO:0007669"/>
    <property type="project" value="UniProtKB-KW"/>
</dbReference>
<dbReference type="Pfam" id="PF00466">
    <property type="entry name" value="Ribosomal_L10"/>
    <property type="match status" value="1"/>
</dbReference>
<evidence type="ECO:0000256" key="1">
    <source>
        <dbReference type="ARBA" id="ARBA00008889"/>
    </source>
</evidence>
<dbReference type="InterPro" id="IPR047865">
    <property type="entry name" value="Ribosomal_uL10_bac_type"/>
</dbReference>
<reference evidence="6 7" key="1">
    <citation type="journal article" date="2016" name="Nat. Commun.">
        <title>Thousands of microbial genomes shed light on interconnected biogeochemical processes in an aquifer system.</title>
        <authorList>
            <person name="Anantharaman K."/>
            <person name="Brown C.T."/>
            <person name="Hug L.A."/>
            <person name="Sharon I."/>
            <person name="Castelle C.J."/>
            <person name="Probst A.J."/>
            <person name="Thomas B.C."/>
            <person name="Singh A."/>
            <person name="Wilkins M.J."/>
            <person name="Karaoz U."/>
            <person name="Brodie E.L."/>
            <person name="Williams K.H."/>
            <person name="Hubbard S.S."/>
            <person name="Banfield J.F."/>
        </authorList>
    </citation>
    <scope>NUCLEOTIDE SEQUENCE [LARGE SCALE GENOMIC DNA]</scope>
</reference>
<proteinExistence type="inferred from homology"/>
<evidence type="ECO:0000256" key="4">
    <source>
        <dbReference type="ARBA" id="ARBA00035202"/>
    </source>
</evidence>
<gene>
    <name evidence="5" type="primary">rplJ</name>
    <name evidence="6" type="ORF">A3G31_03580</name>
</gene>
<dbReference type="GO" id="GO:0070180">
    <property type="term" value="F:large ribosomal subunit rRNA binding"/>
    <property type="evidence" value="ECO:0007669"/>
    <property type="project" value="UniProtKB-UniRule"/>
</dbReference>
<keyword evidence="5" id="KW-0699">rRNA-binding</keyword>
<keyword evidence="5" id="KW-0694">RNA-binding</keyword>
<protein>
    <recommendedName>
        <fullName evidence="4 5">Large ribosomal subunit protein uL10</fullName>
    </recommendedName>
</protein>
<dbReference type="CDD" id="cd05797">
    <property type="entry name" value="Ribosomal_L10"/>
    <property type="match status" value="1"/>
</dbReference>
<dbReference type="Gene3D" id="6.10.250.290">
    <property type="match status" value="1"/>
</dbReference>
<sequence>MKRELKKEKIQYLKDRFNSASAGILSDYRGLTVKEVTELRRKLRKAGAELRVVKNTLADMASDGTDFSQIKEHFSGPTAVTLCFSDPVASAKILLDFSKVNPKLQLKAGVFEGSSLGISEIKELANTPPREVLLARMMASFNAPASGMVNVLGGVLRGFINVISAISDKKK</sequence>
<dbReference type="STRING" id="1817883.A3G31_03580"/>
<accession>A0A1F7SCW3</accession>
<dbReference type="NCBIfam" id="NF000955">
    <property type="entry name" value="PRK00099.1-1"/>
    <property type="match status" value="1"/>
</dbReference>
<dbReference type="InterPro" id="IPR043141">
    <property type="entry name" value="Ribosomal_uL10-like_sf"/>
</dbReference>
<dbReference type="Proteomes" id="UP000178082">
    <property type="component" value="Unassembled WGS sequence"/>
</dbReference>
<dbReference type="SUPFAM" id="SSF160369">
    <property type="entry name" value="Ribosomal protein L10-like"/>
    <property type="match status" value="1"/>
</dbReference>
<dbReference type="AlphaFoldDB" id="A0A1F7SCW3"/>
<evidence type="ECO:0000313" key="7">
    <source>
        <dbReference type="Proteomes" id="UP000178082"/>
    </source>
</evidence>
<evidence type="ECO:0000256" key="2">
    <source>
        <dbReference type="ARBA" id="ARBA00022980"/>
    </source>
</evidence>
<organism evidence="6 7">
    <name type="scientific">Candidatus Schekmanbacteria bacterium RIFCSPLOWO2_12_FULL_38_15</name>
    <dbReference type="NCBI Taxonomy" id="1817883"/>
    <lineage>
        <taxon>Bacteria</taxon>
        <taxon>Candidatus Schekmaniibacteriota</taxon>
    </lineage>
</organism>
<keyword evidence="2 5" id="KW-0689">Ribosomal protein</keyword>
<dbReference type="EMBL" id="MGDI01000039">
    <property type="protein sequence ID" value="OGL51615.1"/>
    <property type="molecule type" value="Genomic_DNA"/>
</dbReference>
<dbReference type="InterPro" id="IPR022973">
    <property type="entry name" value="Ribosomal_uL10_bac"/>
</dbReference>
<evidence type="ECO:0000256" key="5">
    <source>
        <dbReference type="HAMAP-Rule" id="MF_00362"/>
    </source>
</evidence>
<comment type="subunit">
    <text evidence="5">Part of the ribosomal stalk of the 50S ribosomal subunit. The N-terminus interacts with L11 and the large rRNA to form the base of the stalk. The C-terminus forms an elongated spine to which L12 dimers bind in a sequential fashion forming a multimeric L10(L12)X complex.</text>
</comment>
<evidence type="ECO:0000256" key="3">
    <source>
        <dbReference type="ARBA" id="ARBA00023274"/>
    </source>
</evidence>
<keyword evidence="3 5" id="KW-0687">Ribonucleoprotein</keyword>
<dbReference type="Gene3D" id="3.30.70.1730">
    <property type="match status" value="1"/>
</dbReference>
<dbReference type="GO" id="GO:0005840">
    <property type="term" value="C:ribosome"/>
    <property type="evidence" value="ECO:0007669"/>
    <property type="project" value="UniProtKB-KW"/>
</dbReference>